<evidence type="ECO:0000313" key="2">
    <source>
        <dbReference type="EMBL" id="KAK7524618.1"/>
    </source>
</evidence>
<evidence type="ECO:0000256" key="1">
    <source>
        <dbReference type="SAM" id="MobiDB-lite"/>
    </source>
</evidence>
<organism evidence="2 3">
    <name type="scientific">Phyllosticta citriasiana</name>
    <dbReference type="NCBI Taxonomy" id="595635"/>
    <lineage>
        <taxon>Eukaryota</taxon>
        <taxon>Fungi</taxon>
        <taxon>Dikarya</taxon>
        <taxon>Ascomycota</taxon>
        <taxon>Pezizomycotina</taxon>
        <taxon>Dothideomycetes</taxon>
        <taxon>Dothideomycetes incertae sedis</taxon>
        <taxon>Botryosphaeriales</taxon>
        <taxon>Phyllostictaceae</taxon>
        <taxon>Phyllosticta</taxon>
    </lineage>
</organism>
<gene>
    <name evidence="2" type="ORF">IWZ03DRAFT_356829</name>
</gene>
<dbReference type="Proteomes" id="UP001363622">
    <property type="component" value="Unassembled WGS sequence"/>
</dbReference>
<protein>
    <submittedName>
        <fullName evidence="2">Uncharacterized protein</fullName>
    </submittedName>
</protein>
<evidence type="ECO:0000313" key="3">
    <source>
        <dbReference type="Proteomes" id="UP001363622"/>
    </source>
</evidence>
<reference evidence="2 3" key="1">
    <citation type="submission" date="2024-04" db="EMBL/GenBank/DDBJ databases">
        <title>Phyllosticta paracitricarpa is synonymous to the EU quarantine fungus P. citricarpa based on phylogenomic analyses.</title>
        <authorList>
            <consortium name="Lawrence Berkeley National Laboratory"/>
            <person name="Van Ingen-Buijs V.A."/>
            <person name="Van Westerhoven A.C."/>
            <person name="Haridas S."/>
            <person name="Skiadas P."/>
            <person name="Martin F."/>
            <person name="Groenewald J.Z."/>
            <person name="Crous P.W."/>
            <person name="Seidl M.F."/>
        </authorList>
    </citation>
    <scope>NUCLEOTIDE SEQUENCE [LARGE SCALE GENOMIC DNA]</scope>
    <source>
        <strain evidence="2 3">CBS 123371</strain>
    </source>
</reference>
<feature type="region of interest" description="Disordered" evidence="1">
    <location>
        <begin position="27"/>
        <end position="60"/>
    </location>
</feature>
<proteinExistence type="predicted"/>
<comment type="caution">
    <text evidence="2">The sequence shown here is derived from an EMBL/GenBank/DDBJ whole genome shotgun (WGS) entry which is preliminary data.</text>
</comment>
<keyword evidence="3" id="KW-1185">Reference proteome</keyword>
<sequence>MAPGTHKALSFIPSFFGHRLSFRSKAKDDHNYGNTKHRSSHCRHKSSSRYKHGHENRKRFSVSDQVNDAARELVQLRLWEDYGSYIEYDRWYPQLADHVLTARQRLDQVVQATSDMGSDWRTISEKLGQEQKVLEMLRAQEIPVRSRRMKEDFPLTVSIEEGLVRAFGHHGVELDEWIWELHEHVRRKMIRSFAPDYNFFEELARRKDWVAMGDSLTRDRRRLERVWRCNERIDLHRMQAALINCASYFFLEFPRISDDGVKHFYPRRDWLNAPSSPRNPTHTRHWTR</sequence>
<dbReference type="EMBL" id="JBBPHU010000001">
    <property type="protein sequence ID" value="KAK7524618.1"/>
    <property type="molecule type" value="Genomic_DNA"/>
</dbReference>
<name>A0ABR1L0J8_9PEZI</name>
<accession>A0ABR1L0J8</accession>
<feature type="compositionally biased region" description="Basic residues" evidence="1">
    <location>
        <begin position="35"/>
        <end position="60"/>
    </location>
</feature>